<keyword evidence="3" id="KW-0560">Oxidoreductase</keyword>
<gene>
    <name evidence="3" type="ORF">VO64_0439</name>
</gene>
<reference evidence="3 4" key="1">
    <citation type="journal article" date="2015" name="Genome Announc.">
        <title>Complete Genome Sequence of Biocontrol Strain Pseudomonas fluorescens LBUM223.</title>
        <authorList>
            <person name="Roquigny R."/>
            <person name="Arseneault T."/>
            <person name="Gadkar V.J."/>
            <person name="Novinscak A."/>
            <person name="Joly D.L."/>
            <person name="Filion M."/>
        </authorList>
    </citation>
    <scope>NUCLEOTIDE SEQUENCE [LARGE SCALE GENOMIC DNA]</scope>
    <source>
        <strain evidence="3 4">LBUM223</strain>
    </source>
</reference>
<dbReference type="GO" id="GO:0046685">
    <property type="term" value="P:response to arsenic-containing substance"/>
    <property type="evidence" value="ECO:0007669"/>
    <property type="project" value="UniProtKB-KW"/>
</dbReference>
<dbReference type="EMBL" id="CP011117">
    <property type="protein sequence ID" value="AKA80985.1"/>
    <property type="molecule type" value="Genomic_DNA"/>
</dbReference>
<dbReference type="CDD" id="cd16345">
    <property type="entry name" value="LMWP_ArsC"/>
    <property type="match status" value="1"/>
</dbReference>
<dbReference type="InterPro" id="IPR036196">
    <property type="entry name" value="Ptyr_pPase_sf"/>
</dbReference>
<dbReference type="EC" id="1.20.4.1" evidence="3"/>
<dbReference type="SMART" id="SM00226">
    <property type="entry name" value="LMWPc"/>
    <property type="match status" value="1"/>
</dbReference>
<dbReference type="Gene3D" id="3.40.50.2300">
    <property type="match status" value="1"/>
</dbReference>
<dbReference type="InterPro" id="IPR023485">
    <property type="entry name" value="Ptyr_pPase"/>
</dbReference>
<evidence type="ECO:0000313" key="3">
    <source>
        <dbReference type="EMBL" id="AKA80985.1"/>
    </source>
</evidence>
<dbReference type="KEGG" id="pfb:VO64_0439"/>
<evidence type="ECO:0000256" key="1">
    <source>
        <dbReference type="ARBA" id="ARBA00022849"/>
    </source>
</evidence>
<name>A0AAU8TEM3_9PSED</name>
<evidence type="ECO:0000259" key="2">
    <source>
        <dbReference type="SMART" id="SM00226"/>
    </source>
</evidence>
<sequence>MKVLFMCTANSCRSILSEAMFNHMAPEGFEAISSGSFPKGQVLPRSLTTLQAAGIRIEGLYSKGNDAFEDSPPDVVITVCDKAAGEACPVYFGPALKAHWGLADPSEVQGDEAQVDAAFKATLDIIAARCEAFFALPFANLSPDELKAELDRIASTPQLV</sequence>
<dbReference type="Pfam" id="PF01451">
    <property type="entry name" value="LMWPc"/>
    <property type="match status" value="1"/>
</dbReference>
<organism evidence="3 4">
    <name type="scientific">Pseudomonas synxantha</name>
    <dbReference type="NCBI Taxonomy" id="47883"/>
    <lineage>
        <taxon>Bacteria</taxon>
        <taxon>Pseudomonadati</taxon>
        <taxon>Pseudomonadota</taxon>
        <taxon>Gammaproteobacteria</taxon>
        <taxon>Pseudomonadales</taxon>
        <taxon>Pseudomonadaceae</taxon>
        <taxon>Pseudomonas</taxon>
    </lineage>
</organism>
<proteinExistence type="predicted"/>
<dbReference type="AlphaFoldDB" id="A0AAU8TEM3"/>
<keyword evidence="1" id="KW-0059">Arsenical resistance</keyword>
<feature type="domain" description="Phosphotyrosine protein phosphatase I" evidence="2">
    <location>
        <begin position="1"/>
        <end position="136"/>
    </location>
</feature>
<dbReference type="PANTHER" id="PTHR43428">
    <property type="entry name" value="ARSENATE REDUCTASE"/>
    <property type="match status" value="1"/>
</dbReference>
<dbReference type="Proteomes" id="UP000033099">
    <property type="component" value="Chromosome"/>
</dbReference>
<evidence type="ECO:0000313" key="4">
    <source>
        <dbReference type="Proteomes" id="UP000033099"/>
    </source>
</evidence>
<protein>
    <submittedName>
        <fullName evidence="3">Arsenate reductase</fullName>
        <ecNumber evidence="3">1.20.4.1</ecNumber>
    </submittedName>
</protein>
<dbReference type="GO" id="GO:0008794">
    <property type="term" value="F:arsenate reductase (glutaredoxin) activity"/>
    <property type="evidence" value="ECO:0007669"/>
    <property type="project" value="UniProtKB-EC"/>
</dbReference>
<dbReference type="PANTHER" id="PTHR43428:SF1">
    <property type="entry name" value="ARSENATE REDUCTASE"/>
    <property type="match status" value="1"/>
</dbReference>
<accession>A0AAU8TEM3</accession>
<dbReference type="SUPFAM" id="SSF52788">
    <property type="entry name" value="Phosphotyrosine protein phosphatases I"/>
    <property type="match status" value="1"/>
</dbReference>
<dbReference type="RefSeq" id="WP_046068243.1">
    <property type="nucleotide sequence ID" value="NZ_CP011117.2"/>
</dbReference>